<feature type="region of interest" description="Disordered" evidence="1">
    <location>
        <begin position="201"/>
        <end position="249"/>
    </location>
</feature>
<evidence type="ECO:0000313" key="3">
    <source>
        <dbReference type="EMBL" id="ABK42716.1"/>
    </source>
</evidence>
<accession>A0L423</accession>
<name>A0L423_MAGMM</name>
<dbReference type="OrthoDB" id="9788661at2"/>
<evidence type="ECO:0000259" key="2">
    <source>
        <dbReference type="Pfam" id="PF01464"/>
    </source>
</evidence>
<dbReference type="Gene3D" id="1.10.530.10">
    <property type="match status" value="1"/>
</dbReference>
<dbReference type="RefSeq" id="WP_011711889.1">
    <property type="nucleotide sequence ID" value="NC_008576.1"/>
</dbReference>
<dbReference type="CAZy" id="GH23">
    <property type="family name" value="Glycoside Hydrolase Family 23"/>
</dbReference>
<protein>
    <submittedName>
        <fullName evidence="3">Lytic transglycosylase, catalytic</fullName>
    </submittedName>
</protein>
<dbReference type="STRING" id="156889.Mmc1_0189"/>
<dbReference type="eggNOG" id="COG0741">
    <property type="taxonomic scope" value="Bacteria"/>
</dbReference>
<reference evidence="4" key="1">
    <citation type="journal article" date="2009" name="Appl. Environ. Microbiol.">
        <title>Complete genome sequence of the chemolithoautotrophic marine magnetotactic coccus strain MC-1.</title>
        <authorList>
            <person name="Schubbe S."/>
            <person name="Williams T.J."/>
            <person name="Xie G."/>
            <person name="Kiss H.E."/>
            <person name="Brettin T.S."/>
            <person name="Martinez D."/>
            <person name="Ross C.A."/>
            <person name="Schuler D."/>
            <person name="Cox B.L."/>
            <person name="Nealson K.H."/>
            <person name="Bazylinski D.A."/>
        </authorList>
    </citation>
    <scope>NUCLEOTIDE SEQUENCE [LARGE SCALE GENOMIC DNA]</scope>
    <source>
        <strain evidence="4">ATCC BAA-1437 / JCM 17883 / MC-1</strain>
    </source>
</reference>
<proteinExistence type="predicted"/>
<sequence length="270" mass="30324" precursor="true">MKMRRGGHLLMRGVVVAGMALVVVMPIRGQAATRQEVKEMVVQEAMRQDVPSTLALAVAKVGSDFQGLAQSKQDAQGVMQLPPNLVERLMVRVTDLSQDQLQRPQVNIRYGVTYLKLLLKQYGENWEKALLHYLSGERPDRVSGGMVLEKEQETVLSMLRWEKRYRDQMSVWQAATGVEVEKLTEQVSVLSRDLRAAREQSRVEDEDWYAPPPSMRGRRGPPGHRHGFRGRGSHPHPPPPPHWRGGAAGDAADFWYGSGLKGGRAGMQWN</sequence>
<dbReference type="SUPFAM" id="SSF53955">
    <property type="entry name" value="Lysozyme-like"/>
    <property type="match status" value="1"/>
</dbReference>
<evidence type="ECO:0000313" key="4">
    <source>
        <dbReference type="Proteomes" id="UP000002586"/>
    </source>
</evidence>
<dbReference type="HOGENOM" id="CLU_1029745_0_0_5"/>
<dbReference type="KEGG" id="mgm:Mmc1_0189"/>
<keyword evidence="4" id="KW-1185">Reference proteome</keyword>
<dbReference type="EMBL" id="CP000471">
    <property type="protein sequence ID" value="ABK42716.1"/>
    <property type="molecule type" value="Genomic_DNA"/>
</dbReference>
<dbReference type="AlphaFoldDB" id="A0L423"/>
<dbReference type="Pfam" id="PF01464">
    <property type="entry name" value="SLT"/>
    <property type="match status" value="1"/>
</dbReference>
<feature type="domain" description="Transglycosylase SLT" evidence="2">
    <location>
        <begin position="43"/>
        <end position="141"/>
    </location>
</feature>
<dbReference type="InterPro" id="IPR008258">
    <property type="entry name" value="Transglycosylase_SLT_dom_1"/>
</dbReference>
<dbReference type="Proteomes" id="UP000002586">
    <property type="component" value="Chromosome"/>
</dbReference>
<evidence type="ECO:0000256" key="1">
    <source>
        <dbReference type="SAM" id="MobiDB-lite"/>
    </source>
</evidence>
<organism evidence="3 4">
    <name type="scientific">Magnetococcus marinus (strain ATCC BAA-1437 / JCM 17883 / MC-1)</name>
    <dbReference type="NCBI Taxonomy" id="156889"/>
    <lineage>
        <taxon>Bacteria</taxon>
        <taxon>Pseudomonadati</taxon>
        <taxon>Pseudomonadota</taxon>
        <taxon>Magnetococcia</taxon>
        <taxon>Magnetococcales</taxon>
        <taxon>Magnetococcaceae</taxon>
        <taxon>Magnetococcus</taxon>
    </lineage>
</organism>
<reference evidence="3 4" key="2">
    <citation type="journal article" date="2012" name="Int. J. Syst. Evol. Microbiol.">
        <title>Magnetococcus marinus gen. nov., sp. nov., a marine, magnetotactic bacterium that represents a novel lineage (Magnetococcaceae fam. nov.; Magnetococcales ord. nov.) at the base of the Alphaproteobacteria.</title>
        <authorList>
            <person name="Bazylinski D.A."/>
            <person name="Williams T.J."/>
            <person name="Lefevre C.T."/>
            <person name="Berg R.J."/>
            <person name="Zhang C.L."/>
            <person name="Bowser S.S."/>
            <person name="Dean A.J."/>
            <person name="Beveridge T.J."/>
        </authorList>
    </citation>
    <scope>NUCLEOTIDE SEQUENCE [LARGE SCALE GENOMIC DNA]</scope>
    <source>
        <strain evidence="4">ATCC BAA-1437 / JCM 17883 / MC-1</strain>
    </source>
</reference>
<dbReference type="InterPro" id="IPR023346">
    <property type="entry name" value="Lysozyme-like_dom_sf"/>
</dbReference>
<gene>
    <name evidence="3" type="ordered locus">Mmc1_0189</name>
</gene>
<feature type="compositionally biased region" description="Basic residues" evidence="1">
    <location>
        <begin position="216"/>
        <end position="234"/>
    </location>
</feature>